<organism evidence="2 3">
    <name type="scientific">Conexibacter woesei (strain DSM 14684 / CCUG 47730 / CIP 108061 / JCM 11494 / NBRC 100937 / ID131577)</name>
    <dbReference type="NCBI Taxonomy" id="469383"/>
    <lineage>
        <taxon>Bacteria</taxon>
        <taxon>Bacillati</taxon>
        <taxon>Actinomycetota</taxon>
        <taxon>Thermoleophilia</taxon>
        <taxon>Solirubrobacterales</taxon>
        <taxon>Conexibacteraceae</taxon>
        <taxon>Conexibacter</taxon>
    </lineage>
</organism>
<name>D3F450_CONWI</name>
<sequence length="174" mass="17964" precursor="true">MRLHVRGLVVIVMASFAFVVATGTAHAALGPTDPYFLTNGSGSIENRNPLGSRRCSLTRVTATLRGTATGAEATLGSYTVSGCIGGIATIGELPGKSTTITIDRGTITVRRSMLVTTTTSQCLYEGTLMGSGPQPMSRISASGTLLLVRTLAGACSGTFSETLSLDFSPAVITW</sequence>
<evidence type="ECO:0000313" key="2">
    <source>
        <dbReference type="EMBL" id="ADB50422.1"/>
    </source>
</evidence>
<protein>
    <recommendedName>
        <fullName evidence="4">Secreted protein</fullName>
    </recommendedName>
</protein>
<dbReference type="HOGENOM" id="CLU_128645_0_0_11"/>
<keyword evidence="1" id="KW-0732">Signal</keyword>
<proteinExistence type="predicted"/>
<gene>
    <name evidence="2" type="ordered locus">Cwoe_1996</name>
</gene>
<dbReference type="KEGG" id="cwo:Cwoe_1996"/>
<dbReference type="Proteomes" id="UP000008229">
    <property type="component" value="Chromosome"/>
</dbReference>
<reference evidence="3" key="2">
    <citation type="submission" date="2010-01" db="EMBL/GenBank/DDBJ databases">
        <title>The complete genome of Conexibacter woesei DSM 14684.</title>
        <authorList>
            <consortium name="US DOE Joint Genome Institute (JGI-PGF)"/>
            <person name="Lucas S."/>
            <person name="Copeland A."/>
            <person name="Lapidus A."/>
            <person name="Glavina del Rio T."/>
            <person name="Dalin E."/>
            <person name="Tice H."/>
            <person name="Bruce D."/>
            <person name="Goodwin L."/>
            <person name="Pitluck S."/>
            <person name="Kyrpides N."/>
            <person name="Mavromatis K."/>
            <person name="Ivanova N."/>
            <person name="Mikhailova N."/>
            <person name="Chertkov O."/>
            <person name="Brettin T."/>
            <person name="Detter J.C."/>
            <person name="Han C."/>
            <person name="Larimer F."/>
            <person name="Land M."/>
            <person name="Hauser L."/>
            <person name="Markowitz V."/>
            <person name="Cheng J.-F."/>
            <person name="Hugenholtz P."/>
            <person name="Woyke T."/>
            <person name="Wu D."/>
            <person name="Pukall R."/>
            <person name="Steenblock K."/>
            <person name="Schneider S."/>
            <person name="Klenk H.-P."/>
            <person name="Eisen J.A."/>
        </authorList>
    </citation>
    <scope>NUCLEOTIDE SEQUENCE [LARGE SCALE GENOMIC DNA]</scope>
    <source>
        <strain evidence="3">DSM 14684 / CIP 108061 / JCM 11494 / NBRC 100937 / ID131577</strain>
    </source>
</reference>
<dbReference type="AlphaFoldDB" id="D3F450"/>
<dbReference type="RefSeq" id="WP_012933473.1">
    <property type="nucleotide sequence ID" value="NC_013739.1"/>
</dbReference>
<feature type="signal peptide" evidence="1">
    <location>
        <begin position="1"/>
        <end position="27"/>
    </location>
</feature>
<accession>D3F450</accession>
<evidence type="ECO:0008006" key="4">
    <source>
        <dbReference type="Google" id="ProtNLM"/>
    </source>
</evidence>
<feature type="chain" id="PRO_5003042960" description="Secreted protein" evidence="1">
    <location>
        <begin position="28"/>
        <end position="174"/>
    </location>
</feature>
<evidence type="ECO:0000313" key="3">
    <source>
        <dbReference type="Proteomes" id="UP000008229"/>
    </source>
</evidence>
<dbReference type="STRING" id="469383.Cwoe_1996"/>
<reference evidence="2 3" key="1">
    <citation type="journal article" date="2010" name="Stand. Genomic Sci.">
        <title>Complete genome sequence of Conexibacter woesei type strain (ID131577).</title>
        <authorList>
            <person name="Pukall R."/>
            <person name="Lapidus A."/>
            <person name="Glavina Del Rio T."/>
            <person name="Copeland A."/>
            <person name="Tice H."/>
            <person name="Cheng J.-F."/>
            <person name="Lucas S."/>
            <person name="Chen F."/>
            <person name="Nolan M."/>
            <person name="Bruce D."/>
            <person name="Goodwin L."/>
            <person name="Pitluck S."/>
            <person name="Mavromatis K."/>
            <person name="Ivanova N."/>
            <person name="Ovchinnikova G."/>
            <person name="Pati A."/>
            <person name="Chen A."/>
            <person name="Palaniappan K."/>
            <person name="Land M."/>
            <person name="Hauser L."/>
            <person name="Chang Y.-J."/>
            <person name="Jeffries C.D."/>
            <person name="Chain P."/>
            <person name="Meincke L."/>
            <person name="Sims D."/>
            <person name="Brettin T."/>
            <person name="Detter J.C."/>
            <person name="Rohde M."/>
            <person name="Goeker M."/>
            <person name="Bristow J."/>
            <person name="Eisen J.A."/>
            <person name="Markowitz V."/>
            <person name="Kyrpides N.C."/>
            <person name="Klenk H.-P."/>
            <person name="Hugenholtz P."/>
        </authorList>
    </citation>
    <scope>NUCLEOTIDE SEQUENCE [LARGE SCALE GENOMIC DNA]</scope>
    <source>
        <strain evidence="3">DSM 14684 / CIP 108061 / JCM 11494 / NBRC 100937 / ID131577</strain>
    </source>
</reference>
<dbReference type="EMBL" id="CP001854">
    <property type="protein sequence ID" value="ADB50422.1"/>
    <property type="molecule type" value="Genomic_DNA"/>
</dbReference>
<evidence type="ECO:0000256" key="1">
    <source>
        <dbReference type="SAM" id="SignalP"/>
    </source>
</evidence>
<keyword evidence="3" id="KW-1185">Reference proteome</keyword>